<dbReference type="GO" id="GO:0004252">
    <property type="term" value="F:serine-type endopeptidase activity"/>
    <property type="evidence" value="ECO:0007669"/>
    <property type="project" value="InterPro"/>
</dbReference>
<dbReference type="PRINTS" id="PR00727">
    <property type="entry name" value="LEADERPTASE"/>
</dbReference>
<name>A0A7W8M6E6_9FIRM</name>
<dbReference type="NCBIfam" id="TIGR02227">
    <property type="entry name" value="sigpep_I_bact"/>
    <property type="match status" value="1"/>
</dbReference>
<dbReference type="EC" id="3.4.21.89" evidence="3"/>
<sequence length="184" mass="20567">MAQTFARKRRKLQRKIRAMGIPHKILTVTGIILGFLIAAFLGFGAARMFGTKVIVDGDAMTPAIETNAAVRVNRLIYKVSRPRRMDIIVFNMGQNNMNRYYVRRVVGLPGETVRIADGVIYIDDEPLEYKFNTEYIENAGRASEEITLGSDEYFVIGDNYNHCEDSRNAAVGNISTDQIVGKAG</sequence>
<dbReference type="Pfam" id="PF10502">
    <property type="entry name" value="Peptidase_S26"/>
    <property type="match status" value="1"/>
</dbReference>
<dbReference type="GO" id="GO:0006465">
    <property type="term" value="P:signal peptide processing"/>
    <property type="evidence" value="ECO:0007669"/>
    <property type="project" value="InterPro"/>
</dbReference>
<evidence type="ECO:0000313" key="5">
    <source>
        <dbReference type="EMBL" id="MBB5265492.1"/>
    </source>
</evidence>
<evidence type="ECO:0000313" key="6">
    <source>
        <dbReference type="Proteomes" id="UP000543642"/>
    </source>
</evidence>
<comment type="catalytic activity">
    <reaction evidence="3">
        <text>Cleavage of hydrophobic, N-terminal signal or leader sequences from secreted and periplasmic proteins.</text>
        <dbReference type="EC" id="3.4.21.89"/>
    </reaction>
</comment>
<dbReference type="Gene3D" id="2.10.109.10">
    <property type="entry name" value="Umud Fragment, subunit A"/>
    <property type="match status" value="1"/>
</dbReference>
<evidence type="ECO:0000256" key="1">
    <source>
        <dbReference type="ARBA" id="ARBA00004401"/>
    </source>
</evidence>
<feature type="transmembrane region" description="Helical" evidence="3">
    <location>
        <begin position="21"/>
        <end position="43"/>
    </location>
</feature>
<dbReference type="PANTHER" id="PTHR43390">
    <property type="entry name" value="SIGNAL PEPTIDASE I"/>
    <property type="match status" value="1"/>
</dbReference>
<keyword evidence="3" id="KW-0812">Transmembrane</keyword>
<reference evidence="5 6" key="1">
    <citation type="submission" date="2020-08" db="EMBL/GenBank/DDBJ databases">
        <title>Genomic Encyclopedia of Type Strains, Phase IV (KMG-IV): sequencing the most valuable type-strain genomes for metagenomic binning, comparative biology and taxonomic classification.</title>
        <authorList>
            <person name="Goeker M."/>
        </authorList>
    </citation>
    <scope>NUCLEOTIDE SEQUENCE [LARGE SCALE GENOMIC DNA]</scope>
    <source>
        <strain evidence="5 6">DSM 106146</strain>
    </source>
</reference>
<gene>
    <name evidence="5" type="ORF">HNP82_002638</name>
</gene>
<keyword evidence="3 5" id="KW-0378">Hydrolase</keyword>
<feature type="domain" description="Peptidase S26" evidence="4">
    <location>
        <begin position="32"/>
        <end position="183"/>
    </location>
</feature>
<evidence type="ECO:0000256" key="3">
    <source>
        <dbReference type="RuleBase" id="RU362042"/>
    </source>
</evidence>
<organism evidence="5 6">
    <name type="scientific">Catenibacillus scindens</name>
    <dbReference type="NCBI Taxonomy" id="673271"/>
    <lineage>
        <taxon>Bacteria</taxon>
        <taxon>Bacillati</taxon>
        <taxon>Bacillota</taxon>
        <taxon>Clostridia</taxon>
        <taxon>Lachnospirales</taxon>
        <taxon>Lachnospiraceae</taxon>
        <taxon>Catenibacillus</taxon>
    </lineage>
</organism>
<dbReference type="RefSeq" id="WP_183775401.1">
    <property type="nucleotide sequence ID" value="NZ_JACHFW010000011.1"/>
</dbReference>
<keyword evidence="3" id="KW-1133">Transmembrane helix</keyword>
<dbReference type="AlphaFoldDB" id="A0A7W8M6E6"/>
<keyword evidence="6" id="KW-1185">Reference proteome</keyword>
<comment type="similarity">
    <text evidence="2 3">Belongs to the peptidase S26 family.</text>
</comment>
<protein>
    <recommendedName>
        <fullName evidence="3">Signal peptidase I</fullName>
        <ecNumber evidence="3">3.4.21.89</ecNumber>
    </recommendedName>
</protein>
<evidence type="ECO:0000259" key="4">
    <source>
        <dbReference type="Pfam" id="PF10502"/>
    </source>
</evidence>
<dbReference type="GO" id="GO:0005886">
    <property type="term" value="C:plasma membrane"/>
    <property type="evidence" value="ECO:0007669"/>
    <property type="project" value="UniProtKB-SubCell"/>
</dbReference>
<keyword evidence="3" id="KW-0472">Membrane</keyword>
<keyword evidence="3" id="KW-0645">Protease</keyword>
<comment type="caution">
    <text evidence="5">The sequence shown here is derived from an EMBL/GenBank/DDBJ whole genome shotgun (WGS) entry which is preliminary data.</text>
</comment>
<comment type="subcellular location">
    <subcellularLocation>
        <location evidence="1">Cell membrane</location>
        <topology evidence="1">Single-pass type II membrane protein</topology>
    </subcellularLocation>
    <subcellularLocation>
        <location evidence="3">Membrane</location>
        <topology evidence="3">Single-pass type II membrane protein</topology>
    </subcellularLocation>
</comment>
<dbReference type="Proteomes" id="UP000543642">
    <property type="component" value="Unassembled WGS sequence"/>
</dbReference>
<dbReference type="EMBL" id="JACHFW010000011">
    <property type="protein sequence ID" value="MBB5265492.1"/>
    <property type="molecule type" value="Genomic_DNA"/>
</dbReference>
<dbReference type="CDD" id="cd06530">
    <property type="entry name" value="S26_SPase_I"/>
    <property type="match status" value="1"/>
</dbReference>
<dbReference type="PANTHER" id="PTHR43390:SF1">
    <property type="entry name" value="CHLOROPLAST PROCESSING PEPTIDASE"/>
    <property type="match status" value="1"/>
</dbReference>
<evidence type="ECO:0000256" key="2">
    <source>
        <dbReference type="ARBA" id="ARBA00009370"/>
    </source>
</evidence>
<dbReference type="GO" id="GO:0009003">
    <property type="term" value="F:signal peptidase activity"/>
    <property type="evidence" value="ECO:0007669"/>
    <property type="project" value="UniProtKB-EC"/>
</dbReference>
<dbReference type="InterPro" id="IPR019533">
    <property type="entry name" value="Peptidase_S26"/>
</dbReference>
<dbReference type="InterPro" id="IPR036286">
    <property type="entry name" value="LexA/Signal_pep-like_sf"/>
</dbReference>
<dbReference type="SUPFAM" id="SSF51306">
    <property type="entry name" value="LexA/Signal peptidase"/>
    <property type="match status" value="1"/>
</dbReference>
<dbReference type="InterPro" id="IPR000223">
    <property type="entry name" value="Pept_S26A_signal_pept_1"/>
</dbReference>
<accession>A0A7W8M6E6</accession>
<proteinExistence type="inferred from homology"/>